<organism evidence="1 2">
    <name type="scientific">Persephonella atlantica</name>
    <dbReference type="NCBI Taxonomy" id="2699429"/>
    <lineage>
        <taxon>Bacteria</taxon>
        <taxon>Pseudomonadati</taxon>
        <taxon>Aquificota</taxon>
        <taxon>Aquificia</taxon>
        <taxon>Aquificales</taxon>
        <taxon>Hydrogenothermaceae</taxon>
        <taxon>Persephonella</taxon>
    </lineage>
</organism>
<keyword evidence="2" id="KW-1185">Reference proteome</keyword>
<comment type="caution">
    <text evidence="1">The sequence shown here is derived from an EMBL/GenBank/DDBJ whole genome shotgun (WGS) entry which is preliminary data.</text>
</comment>
<sequence length="150" mass="17411">MLKKVRKYYLSFVPPSKANRVKLNLRAYTKSGKRYIVPKDVSIKINRAIWELQNQHSGESISIPVYINVIFILPNRKRRDLDNIMKTLGDCLVYAGVLKDDNLIFKQTLEKRVIKGMEGVIIEIGLYNKKKINDKIIEELRSYKEGIDGI</sequence>
<dbReference type="EMBL" id="JAACYA010000002">
    <property type="protein sequence ID" value="MBK3332607.1"/>
    <property type="molecule type" value="Genomic_DNA"/>
</dbReference>
<dbReference type="Proteomes" id="UP000772812">
    <property type="component" value="Unassembled WGS sequence"/>
</dbReference>
<reference evidence="1 2" key="1">
    <citation type="journal article" date="2021" name="Syst. Appl. Microbiol.">
        <title>Persephonella atlantica sp. nov.: How to adapt to physico-chemical gradients in high temperature hydrothermal habitats.</title>
        <authorList>
            <person name="Francois D.X."/>
            <person name="Godfroy A."/>
            <person name="Mathien C."/>
            <person name="Aube J."/>
            <person name="Cathalot C."/>
            <person name="Lesongeur F."/>
            <person name="L'Haridon S."/>
            <person name="Philippon X."/>
            <person name="Roussel E.G."/>
        </authorList>
    </citation>
    <scope>NUCLEOTIDE SEQUENCE [LARGE SCALE GENOMIC DNA]</scope>
    <source>
        <strain evidence="1 2">MO1340</strain>
    </source>
</reference>
<accession>A0ABS1GIN4</accession>
<gene>
    <name evidence="1" type="ORF">GWK41_05965</name>
</gene>
<dbReference type="Gene3D" id="3.30.1330.70">
    <property type="entry name" value="Holliday junction resolvase RusA"/>
    <property type="match status" value="1"/>
</dbReference>
<protein>
    <submittedName>
        <fullName evidence="1">RusA family crossover junction endodeoxyribonuclease</fullName>
    </submittedName>
</protein>
<evidence type="ECO:0000313" key="1">
    <source>
        <dbReference type="EMBL" id="MBK3332607.1"/>
    </source>
</evidence>
<dbReference type="InterPro" id="IPR008822">
    <property type="entry name" value="Endonuclease_RusA-like"/>
</dbReference>
<dbReference type="SUPFAM" id="SSF103084">
    <property type="entry name" value="Holliday junction resolvase RusA"/>
    <property type="match status" value="1"/>
</dbReference>
<evidence type="ECO:0000313" key="2">
    <source>
        <dbReference type="Proteomes" id="UP000772812"/>
    </source>
</evidence>
<dbReference type="InterPro" id="IPR036614">
    <property type="entry name" value="RusA-like_sf"/>
</dbReference>
<dbReference type="RefSeq" id="WP_200674027.1">
    <property type="nucleotide sequence ID" value="NZ_JAACYA010000002.1"/>
</dbReference>
<dbReference type="Pfam" id="PF05866">
    <property type="entry name" value="RusA"/>
    <property type="match status" value="1"/>
</dbReference>
<name>A0ABS1GIN4_9AQUI</name>
<proteinExistence type="predicted"/>